<reference evidence="1 2" key="1">
    <citation type="submission" date="2016-08" db="EMBL/GenBank/DDBJ databases">
        <title>Whole genome sequence of Mesorhizobium sp. strain UASWS1009 isolated from industrial sewage.</title>
        <authorList>
            <person name="Crovadore J."/>
            <person name="Calmin G."/>
            <person name="Chablais R."/>
            <person name="Cochard B."/>
            <person name="Lefort F."/>
        </authorList>
    </citation>
    <scope>NUCLEOTIDE SEQUENCE [LARGE SCALE GENOMIC DNA]</scope>
    <source>
        <strain evidence="1 2">UASWS1009</strain>
    </source>
</reference>
<evidence type="ECO:0000313" key="2">
    <source>
        <dbReference type="Proteomes" id="UP000094412"/>
    </source>
</evidence>
<proteinExistence type="predicted"/>
<organism evidence="1 2">
    <name type="scientific">Mesorhizobium hungaricum</name>
    <dbReference type="NCBI Taxonomy" id="1566387"/>
    <lineage>
        <taxon>Bacteria</taxon>
        <taxon>Pseudomonadati</taxon>
        <taxon>Pseudomonadota</taxon>
        <taxon>Alphaproteobacteria</taxon>
        <taxon>Hyphomicrobiales</taxon>
        <taxon>Phyllobacteriaceae</taxon>
        <taxon>Mesorhizobium</taxon>
    </lineage>
</organism>
<dbReference type="AlphaFoldDB" id="A0A1C2DSL0"/>
<keyword evidence="2" id="KW-1185">Reference proteome</keyword>
<sequence length="635" mass="66871">MRVPARQVAAPRMREAEPVTFSAPTAGWVRNRALALPQNGPQGATVLENWFPTATGAILRRGSGPKAEMPTETPVLSIFKYVVGNKRKLFAGTADAIYDVTTIASPTNSIVGELPDEIGEVGSYSVGENSIQPENIAWTGTLGGNWFTVQFSVTGGVYLIGVNGKSTGFIYDGAAFYPNVKGGVWALSYKARTAPFTKGAVVTGGTSLATATILDVVIGAVPGEGALLLTGITGTFQNNEAITGGGGAATSASVASSVVPGVTFPGVLTSADMAFVWSYKNALYFAQKDSLSAWYLPVDQIGGTATELPLGAEFGQGGSLLVGQAWSLNASGQGGLSEQNVFVSSEGEAVVFQGPHPSVTNGWSKVGTYRIGTPMGRRAFIRAGGDLVFATTIGFVSLSTAVQVDLAALAPKAVSFAIEDAWNEAVSQRGRTDWVCCLWPESQMVAIATPTGEMSPLFLVSNARTGAWSPFTNWNALCMEVFEGSMYFGTPNGFVMQAMVGGTDMDTPFTGTYMPLFSDAGKPTGMKIARIARSELISATEINERLSCRFDFDDTIPAPPDVAPVPVGNEWDNATWNESVWSAERAKIVSKRRHSVAGNGYRLAPVLQVTSGAVVPLDVQIVSLDVTYQTGDTFT</sequence>
<dbReference type="STRING" id="1566387.QV13_12780"/>
<comment type="caution">
    <text evidence="1">The sequence shown here is derived from an EMBL/GenBank/DDBJ whole genome shotgun (WGS) entry which is preliminary data.</text>
</comment>
<gene>
    <name evidence="1" type="ORF">QV13_12780</name>
</gene>
<protein>
    <submittedName>
        <fullName evidence="1">Uncharacterized protein</fullName>
    </submittedName>
</protein>
<accession>A0A1C2DSL0</accession>
<name>A0A1C2DSL0_9HYPH</name>
<dbReference type="Proteomes" id="UP000094412">
    <property type="component" value="Unassembled WGS sequence"/>
</dbReference>
<evidence type="ECO:0000313" key="1">
    <source>
        <dbReference type="EMBL" id="OCX17625.1"/>
    </source>
</evidence>
<dbReference type="EMBL" id="MDEO01000032">
    <property type="protein sequence ID" value="OCX17625.1"/>
    <property type="molecule type" value="Genomic_DNA"/>
</dbReference>